<evidence type="ECO:0000256" key="12">
    <source>
        <dbReference type="SAM" id="MobiDB-lite"/>
    </source>
</evidence>
<evidence type="ECO:0000256" key="4">
    <source>
        <dbReference type="ARBA" id="ARBA00022884"/>
    </source>
</evidence>
<evidence type="ECO:0000256" key="8">
    <source>
        <dbReference type="ARBA" id="ARBA00065987"/>
    </source>
</evidence>
<dbReference type="PROSITE" id="PS50056">
    <property type="entry name" value="TYR_PHOSPHATASE_2"/>
    <property type="match status" value="1"/>
</dbReference>
<dbReference type="CDD" id="cd17665">
    <property type="entry name" value="DSP_DUSP11"/>
    <property type="match status" value="1"/>
</dbReference>
<organism evidence="15 16">
    <name type="scientific">Coregonus suidteri</name>
    <dbReference type="NCBI Taxonomy" id="861788"/>
    <lineage>
        <taxon>Eukaryota</taxon>
        <taxon>Metazoa</taxon>
        <taxon>Chordata</taxon>
        <taxon>Craniata</taxon>
        <taxon>Vertebrata</taxon>
        <taxon>Euteleostomi</taxon>
        <taxon>Actinopterygii</taxon>
        <taxon>Neopterygii</taxon>
        <taxon>Teleostei</taxon>
        <taxon>Protacanthopterygii</taxon>
        <taxon>Salmoniformes</taxon>
        <taxon>Salmonidae</taxon>
        <taxon>Coregoninae</taxon>
        <taxon>Coregonus</taxon>
    </lineage>
</organism>
<comment type="similarity">
    <text evidence="2">Belongs to the protein-tyrosine phosphatase family. Non-receptor class dual specificity subfamily.</text>
</comment>
<evidence type="ECO:0000256" key="1">
    <source>
        <dbReference type="ARBA" id="ARBA00004123"/>
    </source>
</evidence>
<feature type="compositionally biased region" description="Basic residues" evidence="12">
    <location>
        <begin position="396"/>
        <end position="412"/>
    </location>
</feature>
<dbReference type="InterPro" id="IPR000340">
    <property type="entry name" value="Dual-sp_phosphatase_cat-dom"/>
</dbReference>
<feature type="compositionally biased region" description="Low complexity" evidence="12">
    <location>
        <begin position="316"/>
        <end position="330"/>
    </location>
</feature>
<accession>A0AAN8QXK2</accession>
<dbReference type="GO" id="GO:0004721">
    <property type="term" value="F:phosphoprotein phosphatase activity"/>
    <property type="evidence" value="ECO:0007669"/>
    <property type="project" value="UniProtKB-KW"/>
</dbReference>
<keyword evidence="3" id="KW-0378">Hydrolase</keyword>
<dbReference type="InterPro" id="IPR029021">
    <property type="entry name" value="Prot-tyrosine_phosphatase-like"/>
</dbReference>
<feature type="domain" description="Tyrosine specific protein phosphatases" evidence="14">
    <location>
        <begin position="154"/>
        <end position="223"/>
    </location>
</feature>
<evidence type="ECO:0000256" key="9">
    <source>
        <dbReference type="ARBA" id="ARBA00068666"/>
    </source>
</evidence>
<feature type="region of interest" description="Disordered" evidence="12">
    <location>
        <begin position="218"/>
        <end position="256"/>
    </location>
</feature>
<dbReference type="SUPFAM" id="SSF52799">
    <property type="entry name" value="(Phosphotyrosine protein) phosphatases II"/>
    <property type="match status" value="1"/>
</dbReference>
<keyword evidence="6" id="KW-0539">Nucleus</keyword>
<reference evidence="15 16" key="1">
    <citation type="submission" date="2021-04" db="EMBL/GenBank/DDBJ databases">
        <authorList>
            <person name="De Guttry C."/>
            <person name="Zahm M."/>
            <person name="Klopp C."/>
            <person name="Cabau C."/>
            <person name="Louis A."/>
            <person name="Berthelot C."/>
            <person name="Parey E."/>
            <person name="Roest Crollius H."/>
            <person name="Montfort J."/>
            <person name="Robinson-Rechavi M."/>
            <person name="Bucao C."/>
            <person name="Bouchez O."/>
            <person name="Gislard M."/>
            <person name="Lluch J."/>
            <person name="Milhes M."/>
            <person name="Lampietro C."/>
            <person name="Lopez Roques C."/>
            <person name="Donnadieu C."/>
            <person name="Braasch I."/>
            <person name="Desvignes T."/>
            <person name="Postlethwait J."/>
            <person name="Bobe J."/>
            <person name="Wedekind C."/>
            <person name="Guiguen Y."/>
        </authorList>
    </citation>
    <scope>NUCLEOTIDE SEQUENCE [LARGE SCALE GENOMIC DNA]</scope>
    <source>
        <strain evidence="15">Cs_M1</strain>
        <tissue evidence="15">Blood</tissue>
    </source>
</reference>
<evidence type="ECO:0000256" key="3">
    <source>
        <dbReference type="ARBA" id="ARBA00022801"/>
    </source>
</evidence>
<name>A0AAN8QXK2_9TELE</name>
<dbReference type="Proteomes" id="UP001356427">
    <property type="component" value="Unassembled WGS sequence"/>
</dbReference>
<dbReference type="PROSITE" id="PS00383">
    <property type="entry name" value="TYR_PHOSPHATASE_1"/>
    <property type="match status" value="1"/>
</dbReference>
<dbReference type="AlphaFoldDB" id="A0AAN8QXK2"/>
<keyword evidence="16" id="KW-1185">Reference proteome</keyword>
<evidence type="ECO:0000313" key="16">
    <source>
        <dbReference type="Proteomes" id="UP001356427"/>
    </source>
</evidence>
<comment type="subcellular location">
    <subcellularLocation>
        <location evidence="1">Nucleus</location>
    </subcellularLocation>
</comment>
<dbReference type="GO" id="GO:0004651">
    <property type="term" value="F:polynucleotide 5'-phosphatase activity"/>
    <property type="evidence" value="ECO:0007669"/>
    <property type="project" value="TreeGrafter"/>
</dbReference>
<dbReference type="PANTHER" id="PTHR10367">
    <property type="entry name" value="MRNA-CAPPING ENZYME"/>
    <property type="match status" value="1"/>
</dbReference>
<dbReference type="PROSITE" id="PS50054">
    <property type="entry name" value="TYR_PHOSPHATASE_DUAL"/>
    <property type="match status" value="1"/>
</dbReference>
<dbReference type="Pfam" id="PF00782">
    <property type="entry name" value="DSPc"/>
    <property type="match status" value="1"/>
</dbReference>
<feature type="region of interest" description="Disordered" evidence="12">
    <location>
        <begin position="316"/>
        <end position="412"/>
    </location>
</feature>
<evidence type="ECO:0000259" key="13">
    <source>
        <dbReference type="PROSITE" id="PS50054"/>
    </source>
</evidence>
<evidence type="ECO:0000256" key="11">
    <source>
        <dbReference type="ARBA" id="ARBA00080235"/>
    </source>
</evidence>
<dbReference type="SMART" id="SM00195">
    <property type="entry name" value="DSPc"/>
    <property type="match status" value="1"/>
</dbReference>
<dbReference type="Gene3D" id="3.90.190.10">
    <property type="entry name" value="Protein tyrosine phosphatase superfamily"/>
    <property type="match status" value="1"/>
</dbReference>
<evidence type="ECO:0000256" key="10">
    <source>
        <dbReference type="ARBA" id="ARBA00076572"/>
    </source>
</evidence>
<dbReference type="GO" id="GO:0003723">
    <property type="term" value="F:RNA binding"/>
    <property type="evidence" value="ECO:0007669"/>
    <property type="project" value="UniProtKB-KW"/>
</dbReference>
<evidence type="ECO:0000256" key="7">
    <source>
        <dbReference type="ARBA" id="ARBA00054725"/>
    </source>
</evidence>
<gene>
    <name evidence="15" type="ORF">J4Q44_G00239020</name>
</gene>
<dbReference type="InterPro" id="IPR016130">
    <property type="entry name" value="Tyr_Pase_AS"/>
</dbReference>
<dbReference type="PANTHER" id="PTHR10367:SF9">
    <property type="entry name" value="DUAL-SPECIFICITY PHOSPHATASE 11 (RNA_RNP COMPLEX 1-INTERACTING)"/>
    <property type="match status" value="1"/>
</dbReference>
<dbReference type="GO" id="GO:0005634">
    <property type="term" value="C:nucleus"/>
    <property type="evidence" value="ECO:0007669"/>
    <property type="project" value="UniProtKB-SubCell"/>
</dbReference>
<comment type="function">
    <text evidence="7">Possesses RNA 5'-triphosphatase and diphosphatase activities, but displays a poor protein-tyrosine phosphatase activity. In addition, has phosphatase activity with ATP, ADP and O-methylfluorescein phosphate (in vitro). Binds to RNA. May participate in nuclear mRNA metabolism.</text>
</comment>
<dbReference type="InterPro" id="IPR020422">
    <property type="entry name" value="TYR_PHOSPHATASE_DUAL_dom"/>
</dbReference>
<sequence>MRQQKRRMRFMLNCFRLNTLTSVFRSNETRFMLTVEKSSYFTGEPKKKMPPHKKNGIPDRWEDYQAVGKIISGTRFIAFKVPLKPSLCRHVERSEAFGPWELMQTIEKDGQELGLIIDLTFTTRYYKPEDLPDSVLYLKIFTAGHEVPSDPTILSFKRAVRRFLRDNTHNDKLIGVHCTHGLNRTGYLVCRYLIDVDGMDPKEAVELFNSSRGHSIERGNYLKDLQTGPKRSNDGMEESEQEPIRGSSGSQHNILDCPAHRDRHYDRHYDHNQSQSVPLHQKGMNHQTHGLPPPLPPYGMWPPHPSLLPRPPYFNNYQWRPPQPQNNWRRPYPPEEDRRRGEDWRSSHYHERTRIRYPPGPSPCPVLPRYSPKGWTNEPEGSASSLPSEEISGPQRKVRPRHKHTRSKDRTK</sequence>
<feature type="domain" description="Tyrosine-protein phosphatase" evidence="13">
    <location>
        <begin position="79"/>
        <end position="234"/>
    </location>
</feature>
<keyword evidence="5" id="KW-0904">Protein phosphatase</keyword>
<keyword evidence="4" id="KW-0694">RNA-binding</keyword>
<comment type="caution">
    <text evidence="15">The sequence shown here is derived from an EMBL/GenBank/DDBJ whole genome shotgun (WGS) entry which is preliminary data.</text>
</comment>
<evidence type="ECO:0000256" key="2">
    <source>
        <dbReference type="ARBA" id="ARBA00008601"/>
    </source>
</evidence>
<evidence type="ECO:0000256" key="5">
    <source>
        <dbReference type="ARBA" id="ARBA00022912"/>
    </source>
</evidence>
<dbReference type="FunFam" id="3.90.190.10:FF:000064">
    <property type="entry name" value="RNA/RNP complex-1-interacting phosphatase homolog"/>
    <property type="match status" value="1"/>
</dbReference>
<evidence type="ECO:0000259" key="14">
    <source>
        <dbReference type="PROSITE" id="PS50056"/>
    </source>
</evidence>
<dbReference type="InterPro" id="IPR051029">
    <property type="entry name" value="mRNA_Capping_Enz/RNA_Phosphat"/>
</dbReference>
<evidence type="ECO:0000256" key="6">
    <source>
        <dbReference type="ARBA" id="ARBA00023242"/>
    </source>
</evidence>
<comment type="subunit">
    <text evidence="8">Monomer. May interact with SFRS7 and SFRS9/SRP30C.</text>
</comment>
<feature type="compositionally biased region" description="Basic and acidic residues" evidence="12">
    <location>
        <begin position="332"/>
        <end position="354"/>
    </location>
</feature>
<evidence type="ECO:0000313" key="15">
    <source>
        <dbReference type="EMBL" id="KAK6305122.1"/>
    </source>
</evidence>
<dbReference type="EMBL" id="JAGTTL010000022">
    <property type="protein sequence ID" value="KAK6305122.1"/>
    <property type="molecule type" value="Genomic_DNA"/>
</dbReference>
<protein>
    <recommendedName>
        <fullName evidence="9">RNA/RNP complex-1-interacting phosphatase</fullName>
    </recommendedName>
    <alternativeName>
        <fullName evidence="10">Dual specificity protein phosphatase 11</fullName>
    </alternativeName>
    <alternativeName>
        <fullName evidence="11">Phosphatase that interacts with RNA/RNP complex 1</fullName>
    </alternativeName>
</protein>
<proteinExistence type="inferred from homology"/>
<dbReference type="InterPro" id="IPR000387">
    <property type="entry name" value="Tyr_Pase_dom"/>
</dbReference>